<reference evidence="1" key="4">
    <citation type="journal article" date="2006" name="Microbiology">
        <title>The replicative polymerases PolC and DnaE are required for theta replication of the Bacillus subtilis plasmid pBS72.</title>
        <authorList>
            <person name="Titok M."/>
            <person name="Suski C."/>
            <person name="Dalmais B."/>
            <person name="Ehrlich S.D."/>
            <person name="Janniere L."/>
        </authorList>
    </citation>
    <scope>NUCLEOTIDE SEQUENCE</scope>
    <source>
        <strain evidence="1">72</strain>
        <plasmid evidence="1">pBS72</plasmid>
    </source>
</reference>
<protein>
    <submittedName>
        <fullName evidence="1">Uncharacterized protein</fullName>
    </submittedName>
</protein>
<dbReference type="AlphaFoldDB" id="A0A1J0AKS7"/>
<accession>A0A1J0AKS7</accession>
<name>A0A1J0AKS7_BACIU</name>
<reference evidence="1" key="3">
    <citation type="journal article" date="2004" name="Mol. Biol. (Mosk.)">
        <title>The replication system of plasmids from Bacillus subtilis environmental isolates.</title>
        <authorList>
            <person name="Lagodich A.V."/>
            <person name="Shtaniuk Iu.V."/>
            <person name="Prozorov A.A."/>
            <person name="Titok M.A."/>
        </authorList>
    </citation>
    <scope>NUCLEOTIDE SEQUENCE</scope>
    <source>
        <strain evidence="1">72</strain>
        <plasmid evidence="1">pBS72</plasmid>
    </source>
</reference>
<reference evidence="1" key="2">
    <citation type="journal article" date="2003" name="Plasmid">
        <title>Bacillus subtilis soil isolates: plasmid replicon analysis and construction of a new theta-replicating vector.</title>
        <authorList>
            <person name="Titok M.A."/>
            <person name="Chapuis J."/>
            <person name="Selezneva Y.V."/>
            <person name="Lagodich A.V."/>
            <person name="Prokulevich V.A."/>
            <person name="Ehrlich S.D."/>
            <person name="Janniere L."/>
        </authorList>
    </citation>
    <scope>NUCLEOTIDE SEQUENCE</scope>
    <source>
        <strain evidence="1">72</strain>
        <plasmid evidence="1">pBS72</plasmid>
    </source>
</reference>
<keyword evidence="1" id="KW-0614">Plasmid</keyword>
<proteinExistence type="predicted"/>
<gene>
    <name evidence="1" type="ORF">pBS72_0790</name>
</gene>
<evidence type="ECO:0000313" key="1">
    <source>
        <dbReference type="EMBL" id="APB62348.1"/>
    </source>
</evidence>
<sequence>MKRISLKEIQLNRYEGIPVSNTVTSWAEAESTLCKWAATAPEDGAYDKVGFCIIWTDESQYNGRFDLQRKHLLAPHPLSLHVVSELTYACEHADAKLKEIANDMVSTLDLGSAMK</sequence>
<reference evidence="1" key="5">
    <citation type="submission" date="2016-08" db="EMBL/GenBank/DDBJ databases">
        <authorList>
            <person name="Satsunkevich N.E."/>
            <person name="Valentovich L.N."/>
            <person name="Kolomiets E.I."/>
            <person name="Titok M.A."/>
        </authorList>
    </citation>
    <scope>NUCLEOTIDE SEQUENCE</scope>
    <source>
        <strain evidence="1">72</strain>
        <plasmid evidence="1">pBS72</plasmid>
    </source>
</reference>
<dbReference type="EMBL" id="KX711616">
    <property type="protein sequence ID" value="APB62348.1"/>
    <property type="molecule type" value="Genomic_DNA"/>
</dbReference>
<organism evidence="1">
    <name type="scientific">Bacillus subtilis</name>
    <dbReference type="NCBI Taxonomy" id="1423"/>
    <lineage>
        <taxon>Bacteria</taxon>
        <taxon>Bacillati</taxon>
        <taxon>Bacillota</taxon>
        <taxon>Bacilli</taxon>
        <taxon>Bacillales</taxon>
        <taxon>Bacillaceae</taxon>
        <taxon>Bacillus</taxon>
    </lineage>
</organism>
<dbReference type="RefSeq" id="WP_072557119.1">
    <property type="nucleotide sequence ID" value="NZ_CP035396.1"/>
</dbReference>
<geneLocation type="plasmid" evidence="1">
    <name>pBS72</name>
</geneLocation>
<reference evidence="1" key="1">
    <citation type="journal article" date="2002" name="Mikrobiologiia">
        <title>Soil strain of Bacillus subtilis harboring a large plasmid that mediates high-frequency conjugal mobilization.</title>
        <authorList>
            <person name="Lotareva O.V."/>
            <person name="Poluektova E.U."/>
            <person name="Titok M.A."/>
            <person name="Prozorov A.A."/>
        </authorList>
    </citation>
    <scope>NUCLEOTIDE SEQUENCE</scope>
    <source>
        <strain evidence="1">72</strain>
        <plasmid evidence="1">pBS72</plasmid>
    </source>
</reference>